<proteinExistence type="predicted"/>
<dbReference type="InterPro" id="IPR051312">
    <property type="entry name" value="Diverse_Substr_Oxidored"/>
</dbReference>
<dbReference type="PANTHER" id="PTHR42659:SF2">
    <property type="entry name" value="XANTHINE DEHYDROGENASE SUBUNIT C-RELATED"/>
    <property type="match status" value="1"/>
</dbReference>
<dbReference type="Proteomes" id="UP000694018">
    <property type="component" value="Chromosome"/>
</dbReference>
<keyword evidence="2" id="KW-0274">FAD</keyword>
<evidence type="ECO:0000256" key="2">
    <source>
        <dbReference type="ARBA" id="ARBA00022827"/>
    </source>
</evidence>
<keyword evidence="1" id="KW-0285">Flavoprotein</keyword>
<dbReference type="GO" id="GO:0016491">
    <property type="term" value="F:oxidoreductase activity"/>
    <property type="evidence" value="ECO:0007669"/>
    <property type="project" value="UniProtKB-KW"/>
</dbReference>
<gene>
    <name evidence="5" type="ORF">J5U23_01846</name>
</gene>
<accession>A0A8F5BPC8</accession>
<dbReference type="Pfam" id="PF00941">
    <property type="entry name" value="FAD_binding_5"/>
    <property type="match status" value="1"/>
</dbReference>
<reference evidence="5" key="1">
    <citation type="journal article" date="2021" name="Environ. Microbiol.">
        <title>New insights into the diversity and evolution of the archaeal mobilome from three complete genomes of Saccharolobus shibatae.</title>
        <authorList>
            <person name="Medvedeva S."/>
            <person name="Brandt D."/>
            <person name="Cvirkaite-Krupovic V."/>
            <person name="Liu Y."/>
            <person name="Severinov K."/>
            <person name="Ishino S."/>
            <person name="Ishino Y."/>
            <person name="Prangishvili D."/>
            <person name="Kalinowski J."/>
            <person name="Krupovic M."/>
        </authorList>
    </citation>
    <scope>NUCLEOTIDE SEQUENCE</scope>
    <source>
        <strain evidence="5">B12</strain>
    </source>
</reference>
<sequence>MILETFDYYAPNSLAEVFDIVESVGEDFKFLAGGQSLIPMLKMNLIKVSSIIDLKKISDLSFIKEEDGQLIRIGALVKYVEISESDLIKKHLPILSYASRKVAHQLVRNRGTIGGSIVFGHPAADLCVISVLLDAEMEIVSRGAVRYVNANRFFLGSLTTNLKQNEVLKSIRFKIPKENYGWSFNKLSLSHGDFPLLITATLIRRSGNTIDDIKIALGGVADTVVRAKEIEEFLKGKEATEENIYKASKLASSIYNPSPTLEFSSNYIKKVMEVYLRRSINEAYNMA</sequence>
<dbReference type="RefSeq" id="WP_218265953.1">
    <property type="nucleotide sequence ID" value="NZ_CP077717.1"/>
</dbReference>
<dbReference type="InterPro" id="IPR016166">
    <property type="entry name" value="FAD-bd_PCMH"/>
</dbReference>
<dbReference type="KEGG" id="sshi:J5U23_01846"/>
<dbReference type="AlphaFoldDB" id="A0A8F5BPC8"/>
<dbReference type="EMBL" id="CP077717">
    <property type="protein sequence ID" value="QXJ28977.1"/>
    <property type="molecule type" value="Genomic_DNA"/>
</dbReference>
<evidence type="ECO:0000256" key="3">
    <source>
        <dbReference type="ARBA" id="ARBA00023002"/>
    </source>
</evidence>
<dbReference type="SMART" id="SM01092">
    <property type="entry name" value="CO_deh_flav_C"/>
    <property type="match status" value="1"/>
</dbReference>
<dbReference type="OrthoDB" id="19205at2157"/>
<evidence type="ECO:0000313" key="6">
    <source>
        <dbReference type="Proteomes" id="UP000694018"/>
    </source>
</evidence>
<dbReference type="PANTHER" id="PTHR42659">
    <property type="entry name" value="XANTHINE DEHYDROGENASE SUBUNIT C-RELATED"/>
    <property type="match status" value="1"/>
</dbReference>
<dbReference type="GO" id="GO:0071949">
    <property type="term" value="F:FAD binding"/>
    <property type="evidence" value="ECO:0007669"/>
    <property type="project" value="InterPro"/>
</dbReference>
<evidence type="ECO:0000256" key="1">
    <source>
        <dbReference type="ARBA" id="ARBA00022630"/>
    </source>
</evidence>
<feature type="domain" description="FAD-binding PCMH-type" evidence="4">
    <location>
        <begin position="1"/>
        <end position="178"/>
    </location>
</feature>
<protein>
    <recommendedName>
        <fullName evidence="4">FAD-binding PCMH-type domain-containing protein</fullName>
    </recommendedName>
</protein>
<keyword evidence="3" id="KW-0560">Oxidoreductase</keyword>
<evidence type="ECO:0000259" key="4">
    <source>
        <dbReference type="PROSITE" id="PS51387"/>
    </source>
</evidence>
<dbReference type="GeneID" id="65563360"/>
<dbReference type="InterPro" id="IPR005107">
    <property type="entry name" value="CO_DH_flav_C"/>
</dbReference>
<name>A0A8F5BPC8_SACSH</name>
<dbReference type="InterPro" id="IPR002346">
    <property type="entry name" value="Mopterin_DH_FAD-bd"/>
</dbReference>
<dbReference type="PROSITE" id="PS51387">
    <property type="entry name" value="FAD_PCMH"/>
    <property type="match status" value="1"/>
</dbReference>
<evidence type="ECO:0000313" key="5">
    <source>
        <dbReference type="EMBL" id="QXJ28977.1"/>
    </source>
</evidence>
<organism evidence="5 6">
    <name type="scientific">Saccharolobus shibatae (strain ATCC 51178 / DSM 5389 / JCM 8931 / NBRC 15437 / B12)</name>
    <name type="common">Sulfolobus shibatae</name>
    <dbReference type="NCBI Taxonomy" id="523848"/>
    <lineage>
        <taxon>Archaea</taxon>
        <taxon>Thermoproteota</taxon>
        <taxon>Thermoprotei</taxon>
        <taxon>Sulfolobales</taxon>
        <taxon>Sulfolobaceae</taxon>
        <taxon>Saccharolobus</taxon>
    </lineage>
</organism>
<dbReference type="Pfam" id="PF03450">
    <property type="entry name" value="CO_deh_flav_C"/>
    <property type="match status" value="1"/>
</dbReference>